<proteinExistence type="predicted"/>
<dbReference type="STRING" id="555088.DealDRAFT_0791"/>
<dbReference type="PANTHER" id="PTHR30349">
    <property type="entry name" value="PHAGE INTEGRASE-RELATED"/>
    <property type="match status" value="1"/>
</dbReference>
<dbReference type="GO" id="GO:0006310">
    <property type="term" value="P:DNA recombination"/>
    <property type="evidence" value="ECO:0007669"/>
    <property type="project" value="UniProtKB-KW"/>
</dbReference>
<dbReference type="PANTHER" id="PTHR30349:SF77">
    <property type="entry name" value="TYROSINE RECOMBINASE XERC"/>
    <property type="match status" value="1"/>
</dbReference>
<evidence type="ECO:0000256" key="3">
    <source>
        <dbReference type="ARBA" id="ARBA00023172"/>
    </source>
</evidence>
<organism evidence="5 6">
    <name type="scientific">Dethiobacter alkaliphilus AHT 1</name>
    <dbReference type="NCBI Taxonomy" id="555088"/>
    <lineage>
        <taxon>Bacteria</taxon>
        <taxon>Bacillati</taxon>
        <taxon>Bacillota</taxon>
        <taxon>Dethiobacteria</taxon>
        <taxon>Dethiobacterales</taxon>
        <taxon>Dethiobacteraceae</taxon>
        <taxon>Dethiobacter</taxon>
    </lineage>
</organism>
<dbReference type="SUPFAM" id="SSF56349">
    <property type="entry name" value="DNA breaking-rejoining enzymes"/>
    <property type="match status" value="1"/>
</dbReference>
<dbReference type="PROSITE" id="PS51898">
    <property type="entry name" value="TYR_RECOMBINASE"/>
    <property type="match status" value="1"/>
</dbReference>
<keyword evidence="2" id="KW-0229">DNA integration</keyword>
<accession>C0GE82</accession>
<dbReference type="eggNOG" id="COG4974">
    <property type="taxonomic scope" value="Bacteria"/>
</dbReference>
<dbReference type="InterPro" id="IPR002104">
    <property type="entry name" value="Integrase_catalytic"/>
</dbReference>
<sequence>MQTVKYFTQDELASLFKAIKKKKSKYWLRDYCIFRVAYRCALRASEVGLLTVAEYNAQRSELYCNRLKNSQNNTIRLDDETKKALEKYIRDYGIDDCLFPSQVSKPISRQTLDLLMRKYCKVAKISDKKKWHFHSLKHSVAVHLADSGLDVKELQHYLGHKNVNSTLVYFQFTTRQQDNMYKKLEQRNYLV</sequence>
<evidence type="ECO:0000259" key="4">
    <source>
        <dbReference type="PROSITE" id="PS51898"/>
    </source>
</evidence>
<dbReference type="RefSeq" id="WP_008515086.1">
    <property type="nucleotide sequence ID" value="NZ_ACJM01000003.1"/>
</dbReference>
<keyword evidence="3" id="KW-0233">DNA recombination</keyword>
<dbReference type="GO" id="GO:0005737">
    <property type="term" value="C:cytoplasm"/>
    <property type="evidence" value="ECO:0007669"/>
    <property type="project" value="UniProtKB-SubCell"/>
</dbReference>
<dbReference type="EMBL" id="ACJM01000003">
    <property type="protein sequence ID" value="EEG78376.1"/>
    <property type="molecule type" value="Genomic_DNA"/>
</dbReference>
<dbReference type="GO" id="GO:0015074">
    <property type="term" value="P:DNA integration"/>
    <property type="evidence" value="ECO:0007669"/>
    <property type="project" value="UniProtKB-KW"/>
</dbReference>
<dbReference type="OrthoDB" id="9766545at2"/>
<name>C0GE82_DETAL</name>
<evidence type="ECO:0000313" key="6">
    <source>
        <dbReference type="Proteomes" id="UP000006443"/>
    </source>
</evidence>
<dbReference type="Pfam" id="PF00589">
    <property type="entry name" value="Phage_integrase"/>
    <property type="match status" value="1"/>
</dbReference>
<reference evidence="5 6" key="1">
    <citation type="submission" date="2009-02" db="EMBL/GenBank/DDBJ databases">
        <title>Sequencing of the draft genome and assembly of Dethiobacter alkaliphilus AHT 1.</title>
        <authorList>
            <consortium name="US DOE Joint Genome Institute (JGI-PGF)"/>
            <person name="Lucas S."/>
            <person name="Copeland A."/>
            <person name="Lapidus A."/>
            <person name="Glavina del Rio T."/>
            <person name="Dalin E."/>
            <person name="Tice H."/>
            <person name="Bruce D."/>
            <person name="Goodwin L."/>
            <person name="Pitluck S."/>
            <person name="Larimer F."/>
            <person name="Land M.L."/>
            <person name="Hauser L."/>
            <person name="Muyzer G."/>
        </authorList>
    </citation>
    <scope>NUCLEOTIDE SEQUENCE [LARGE SCALE GENOMIC DNA]</scope>
    <source>
        <strain evidence="5 6">AHT 1</strain>
    </source>
</reference>
<comment type="subcellular location">
    <subcellularLocation>
        <location evidence="1">Cytoplasm</location>
    </subcellularLocation>
</comment>
<keyword evidence="6" id="KW-1185">Reference proteome</keyword>
<dbReference type="InterPro" id="IPR011010">
    <property type="entry name" value="DNA_brk_join_enz"/>
</dbReference>
<comment type="caution">
    <text evidence="5">The sequence shown here is derived from an EMBL/GenBank/DDBJ whole genome shotgun (WGS) entry which is preliminary data.</text>
</comment>
<dbReference type="Gene3D" id="1.10.443.10">
    <property type="entry name" value="Intergrase catalytic core"/>
    <property type="match status" value="1"/>
</dbReference>
<dbReference type="AlphaFoldDB" id="C0GE82"/>
<evidence type="ECO:0000313" key="5">
    <source>
        <dbReference type="EMBL" id="EEG78376.1"/>
    </source>
</evidence>
<dbReference type="InterPro" id="IPR013762">
    <property type="entry name" value="Integrase-like_cat_sf"/>
</dbReference>
<feature type="domain" description="Tyr recombinase" evidence="4">
    <location>
        <begin position="2"/>
        <end position="182"/>
    </location>
</feature>
<evidence type="ECO:0000256" key="2">
    <source>
        <dbReference type="ARBA" id="ARBA00022908"/>
    </source>
</evidence>
<evidence type="ECO:0000256" key="1">
    <source>
        <dbReference type="ARBA" id="ARBA00004496"/>
    </source>
</evidence>
<dbReference type="InterPro" id="IPR050090">
    <property type="entry name" value="Tyrosine_recombinase_XerCD"/>
</dbReference>
<gene>
    <name evidence="5" type="ORF">DealDRAFT_0791</name>
</gene>
<dbReference type="Proteomes" id="UP000006443">
    <property type="component" value="Unassembled WGS sequence"/>
</dbReference>
<protein>
    <submittedName>
        <fullName evidence="5">Integrase family protein</fullName>
    </submittedName>
</protein>
<dbReference type="GO" id="GO:0003677">
    <property type="term" value="F:DNA binding"/>
    <property type="evidence" value="ECO:0007669"/>
    <property type="project" value="InterPro"/>
</dbReference>